<proteinExistence type="predicted"/>
<protein>
    <recommendedName>
        <fullName evidence="4">HMG box domain-containing protein</fullName>
    </recommendedName>
</protein>
<reference evidence="5 6" key="1">
    <citation type="journal article" date="2019" name="Nat. Ecol. Evol.">
        <title>Megaphylogeny resolves global patterns of mushroom evolution.</title>
        <authorList>
            <person name="Varga T."/>
            <person name="Krizsan K."/>
            <person name="Foldi C."/>
            <person name="Dima B."/>
            <person name="Sanchez-Garcia M."/>
            <person name="Sanchez-Ramirez S."/>
            <person name="Szollosi G.J."/>
            <person name="Szarkandi J.G."/>
            <person name="Papp V."/>
            <person name="Albert L."/>
            <person name="Andreopoulos W."/>
            <person name="Angelini C."/>
            <person name="Antonin V."/>
            <person name="Barry K.W."/>
            <person name="Bougher N.L."/>
            <person name="Buchanan P."/>
            <person name="Buyck B."/>
            <person name="Bense V."/>
            <person name="Catcheside P."/>
            <person name="Chovatia M."/>
            <person name="Cooper J."/>
            <person name="Damon W."/>
            <person name="Desjardin D."/>
            <person name="Finy P."/>
            <person name="Geml J."/>
            <person name="Haridas S."/>
            <person name="Hughes K."/>
            <person name="Justo A."/>
            <person name="Karasinski D."/>
            <person name="Kautmanova I."/>
            <person name="Kiss B."/>
            <person name="Kocsube S."/>
            <person name="Kotiranta H."/>
            <person name="LaButti K.M."/>
            <person name="Lechner B.E."/>
            <person name="Liimatainen K."/>
            <person name="Lipzen A."/>
            <person name="Lukacs Z."/>
            <person name="Mihaltcheva S."/>
            <person name="Morgado L.N."/>
            <person name="Niskanen T."/>
            <person name="Noordeloos M.E."/>
            <person name="Ohm R.A."/>
            <person name="Ortiz-Santana B."/>
            <person name="Ovrebo C."/>
            <person name="Racz N."/>
            <person name="Riley R."/>
            <person name="Savchenko A."/>
            <person name="Shiryaev A."/>
            <person name="Soop K."/>
            <person name="Spirin V."/>
            <person name="Szebenyi C."/>
            <person name="Tomsovsky M."/>
            <person name="Tulloss R.E."/>
            <person name="Uehling J."/>
            <person name="Grigoriev I.V."/>
            <person name="Vagvolgyi C."/>
            <person name="Papp T."/>
            <person name="Martin F.M."/>
            <person name="Miettinen O."/>
            <person name="Hibbett D.S."/>
            <person name="Nagy L.G."/>
        </authorList>
    </citation>
    <scope>NUCLEOTIDE SEQUENCE [LARGE SCALE GENOMIC DNA]</scope>
    <source>
        <strain evidence="5 6">CBS 962.96</strain>
    </source>
</reference>
<dbReference type="SUPFAM" id="SSF47095">
    <property type="entry name" value="HMG-box"/>
    <property type="match status" value="2"/>
</dbReference>
<evidence type="ECO:0000256" key="3">
    <source>
        <dbReference type="SAM" id="MobiDB-lite"/>
    </source>
</evidence>
<evidence type="ECO:0000256" key="2">
    <source>
        <dbReference type="PROSITE-ProRule" id="PRU00267"/>
    </source>
</evidence>
<dbReference type="SMART" id="SM00398">
    <property type="entry name" value="HMG"/>
    <property type="match status" value="2"/>
</dbReference>
<dbReference type="OrthoDB" id="1919336at2759"/>
<dbReference type="GO" id="GO:0005634">
    <property type="term" value="C:nucleus"/>
    <property type="evidence" value="ECO:0007669"/>
    <property type="project" value="UniProtKB-UniRule"/>
</dbReference>
<dbReference type="PANTHER" id="PTHR48112">
    <property type="entry name" value="HIGH MOBILITY GROUP PROTEIN DSP1"/>
    <property type="match status" value="1"/>
</dbReference>
<dbReference type="GO" id="GO:0003677">
    <property type="term" value="F:DNA binding"/>
    <property type="evidence" value="ECO:0007669"/>
    <property type="project" value="UniProtKB-UniRule"/>
</dbReference>
<feature type="compositionally biased region" description="Basic residues" evidence="3">
    <location>
        <begin position="68"/>
        <end position="99"/>
    </location>
</feature>
<evidence type="ECO:0000256" key="1">
    <source>
        <dbReference type="ARBA" id="ARBA00023125"/>
    </source>
</evidence>
<dbReference type="Gene3D" id="1.10.30.10">
    <property type="entry name" value="High mobility group box domain"/>
    <property type="match status" value="2"/>
</dbReference>
<dbReference type="PROSITE" id="PS50118">
    <property type="entry name" value="HMG_BOX_2"/>
    <property type="match status" value="2"/>
</dbReference>
<feature type="domain" description="HMG box" evidence="4">
    <location>
        <begin position="110"/>
        <end position="177"/>
    </location>
</feature>
<keyword evidence="2" id="KW-0539">Nucleus</keyword>
<accession>A0A4S8L981</accession>
<keyword evidence="1 2" id="KW-0238">DNA-binding</keyword>
<sequence>MLNLAVRLVSATATNTLCLSRVAPFVTSSNLLSRAILSPVQSRSFLTSAHLRFAAKASATGTKASVGHPKKAAPKKKPAVKKNAPKKKPAKRVATKPKKRTFDRSLMVPPKRAPTPYFIFNTERIRAANVKNLDDAKVVVKETAELWGRMSEGEKQVYHERSIVARADYLQAYEAWFKALPPGYLLEINRRRVAKGKLKLHRPTTLPKRPSPPFTAFLKNYRDQHAITGPFTVSLPDIHAAWKNLPESEKETYYKQYKDACEEWRKQAKA</sequence>
<feature type="DNA-binding region" description="HMG box" evidence="2">
    <location>
        <begin position="110"/>
        <end position="177"/>
    </location>
</feature>
<feature type="region of interest" description="Disordered" evidence="3">
    <location>
        <begin position="59"/>
        <end position="99"/>
    </location>
</feature>
<dbReference type="Proteomes" id="UP000297245">
    <property type="component" value="Unassembled WGS sequence"/>
</dbReference>
<dbReference type="EMBL" id="ML179564">
    <property type="protein sequence ID" value="THU85141.1"/>
    <property type="molecule type" value="Genomic_DNA"/>
</dbReference>
<name>A0A4S8L981_DENBC</name>
<feature type="domain" description="HMG box" evidence="4">
    <location>
        <begin position="207"/>
        <end position="270"/>
    </location>
</feature>
<keyword evidence="6" id="KW-1185">Reference proteome</keyword>
<dbReference type="InterPro" id="IPR036910">
    <property type="entry name" value="HMG_box_dom_sf"/>
</dbReference>
<evidence type="ECO:0000313" key="6">
    <source>
        <dbReference type="Proteomes" id="UP000297245"/>
    </source>
</evidence>
<evidence type="ECO:0000259" key="4">
    <source>
        <dbReference type="PROSITE" id="PS50118"/>
    </source>
</evidence>
<dbReference type="InterPro" id="IPR050342">
    <property type="entry name" value="HMGB"/>
</dbReference>
<dbReference type="Pfam" id="PF00505">
    <property type="entry name" value="HMG_box"/>
    <property type="match status" value="1"/>
</dbReference>
<evidence type="ECO:0000313" key="5">
    <source>
        <dbReference type="EMBL" id="THU85141.1"/>
    </source>
</evidence>
<dbReference type="InterPro" id="IPR009071">
    <property type="entry name" value="HMG_box_dom"/>
</dbReference>
<dbReference type="AlphaFoldDB" id="A0A4S8L981"/>
<feature type="DNA-binding region" description="HMG box" evidence="2">
    <location>
        <begin position="207"/>
        <end position="270"/>
    </location>
</feature>
<organism evidence="5 6">
    <name type="scientific">Dendrothele bispora (strain CBS 962.96)</name>
    <dbReference type="NCBI Taxonomy" id="1314807"/>
    <lineage>
        <taxon>Eukaryota</taxon>
        <taxon>Fungi</taxon>
        <taxon>Dikarya</taxon>
        <taxon>Basidiomycota</taxon>
        <taxon>Agaricomycotina</taxon>
        <taxon>Agaricomycetes</taxon>
        <taxon>Agaricomycetidae</taxon>
        <taxon>Agaricales</taxon>
        <taxon>Agaricales incertae sedis</taxon>
        <taxon>Dendrothele</taxon>
    </lineage>
</organism>
<gene>
    <name evidence="5" type="ORF">K435DRAFT_806162</name>
</gene>